<organism evidence="1">
    <name type="scientific">Zea mays</name>
    <name type="common">Maize</name>
    <dbReference type="NCBI Taxonomy" id="4577"/>
    <lineage>
        <taxon>Eukaryota</taxon>
        <taxon>Viridiplantae</taxon>
        <taxon>Streptophyta</taxon>
        <taxon>Embryophyta</taxon>
        <taxon>Tracheophyta</taxon>
        <taxon>Spermatophyta</taxon>
        <taxon>Magnoliopsida</taxon>
        <taxon>Liliopsida</taxon>
        <taxon>Poales</taxon>
        <taxon>Poaceae</taxon>
        <taxon>PACMAD clade</taxon>
        <taxon>Panicoideae</taxon>
        <taxon>Andropogonodae</taxon>
        <taxon>Andropogoneae</taxon>
        <taxon>Tripsacinae</taxon>
        <taxon>Zea</taxon>
    </lineage>
</organism>
<sequence>MRMGLLTHPSATGTAFLDHQTSSRMVMATCAEQNCLACELPVHSVAM</sequence>
<dbReference type="AlphaFoldDB" id="B4FGQ0"/>
<reference evidence="1" key="1">
    <citation type="journal article" date="2009" name="PLoS Genet.">
        <title>Sequencing, mapping, and analysis of 27,455 maize full-length cDNAs.</title>
        <authorList>
            <person name="Soderlund C."/>
            <person name="Descour A."/>
            <person name="Kudrna D."/>
            <person name="Bomhoff M."/>
            <person name="Boyd L."/>
            <person name="Currie J."/>
            <person name="Angelova A."/>
            <person name="Collura K."/>
            <person name="Wissotski M."/>
            <person name="Ashley E."/>
            <person name="Morrow D."/>
            <person name="Fernandes J."/>
            <person name="Walbot V."/>
            <person name="Yu Y."/>
        </authorList>
    </citation>
    <scope>NUCLEOTIDE SEQUENCE</scope>
    <source>
        <strain evidence="1">B73</strain>
    </source>
</reference>
<accession>B4FGQ0</accession>
<protein>
    <submittedName>
        <fullName evidence="1">Uncharacterized protein</fullName>
    </submittedName>
</protein>
<evidence type="ECO:0000313" key="1">
    <source>
        <dbReference type="EMBL" id="ACF81293.1"/>
    </source>
</evidence>
<dbReference type="EMBL" id="BT036288">
    <property type="protein sequence ID" value="ACF81293.1"/>
    <property type="molecule type" value="mRNA"/>
</dbReference>
<proteinExistence type="evidence at transcript level"/>
<name>B4FGQ0_MAIZE</name>